<dbReference type="Proteomes" id="UP001500320">
    <property type="component" value="Unassembled WGS sequence"/>
</dbReference>
<organism evidence="1 2">
    <name type="scientific">Planomonospora alba</name>
    <dbReference type="NCBI Taxonomy" id="161354"/>
    <lineage>
        <taxon>Bacteria</taxon>
        <taxon>Bacillati</taxon>
        <taxon>Actinomycetota</taxon>
        <taxon>Actinomycetes</taxon>
        <taxon>Streptosporangiales</taxon>
        <taxon>Streptosporangiaceae</taxon>
        <taxon>Planomonospora</taxon>
    </lineage>
</organism>
<gene>
    <name evidence="1" type="ORF">GCM10010466_66910</name>
</gene>
<keyword evidence="2" id="KW-1185">Reference proteome</keyword>
<sequence>MTAVPGSTDPQGTTVSEDSWPARIRAQFAQRVLDLRALHPGVGAALDQHAAEVRQAIASLGQPVGRDSLVGYLIGFWDGAHEAGWRVPAPCEQPLDFAALRLSAVCLMLDPEPAA</sequence>
<evidence type="ECO:0000313" key="1">
    <source>
        <dbReference type="EMBL" id="GAA3166756.1"/>
    </source>
</evidence>
<dbReference type="Pfam" id="PF19939">
    <property type="entry name" value="DUF6401"/>
    <property type="match status" value="1"/>
</dbReference>
<dbReference type="InterPro" id="IPR045647">
    <property type="entry name" value="DUF6401"/>
</dbReference>
<reference evidence="2" key="1">
    <citation type="journal article" date="2019" name="Int. J. Syst. Evol. Microbiol.">
        <title>The Global Catalogue of Microorganisms (GCM) 10K type strain sequencing project: providing services to taxonomists for standard genome sequencing and annotation.</title>
        <authorList>
            <consortium name="The Broad Institute Genomics Platform"/>
            <consortium name="The Broad Institute Genome Sequencing Center for Infectious Disease"/>
            <person name="Wu L."/>
            <person name="Ma J."/>
        </authorList>
    </citation>
    <scope>NUCLEOTIDE SEQUENCE [LARGE SCALE GENOMIC DNA]</scope>
    <source>
        <strain evidence="2">JCM 9373</strain>
    </source>
</reference>
<accession>A0ABP6P3N0</accession>
<protein>
    <submittedName>
        <fullName evidence="1">Uncharacterized protein</fullName>
    </submittedName>
</protein>
<comment type="caution">
    <text evidence="1">The sequence shown here is derived from an EMBL/GenBank/DDBJ whole genome shotgun (WGS) entry which is preliminary data.</text>
</comment>
<dbReference type="EMBL" id="BAAAUT010000102">
    <property type="protein sequence ID" value="GAA3166756.1"/>
    <property type="molecule type" value="Genomic_DNA"/>
</dbReference>
<proteinExistence type="predicted"/>
<evidence type="ECO:0000313" key="2">
    <source>
        <dbReference type="Proteomes" id="UP001500320"/>
    </source>
</evidence>
<name>A0ABP6P3N0_9ACTN</name>